<protein>
    <submittedName>
        <fullName evidence="2">Uncharacterized protein</fullName>
    </submittedName>
</protein>
<dbReference type="InterPro" id="IPR035979">
    <property type="entry name" value="RBD_domain_sf"/>
</dbReference>
<evidence type="ECO:0000256" key="1">
    <source>
        <dbReference type="SAM" id="MobiDB-lite"/>
    </source>
</evidence>
<evidence type="ECO:0000313" key="3">
    <source>
        <dbReference type="Proteomes" id="UP000269945"/>
    </source>
</evidence>
<sequence length="97" mass="11370">RARSRHRFRSLVPNGAEKRREGAGSGDLLHPRAETGGMFPAQEEADRTVFVGNLEARVREEILYELFLQFFIGWAINQSDYMQRQRRKAEDFWICLL</sequence>
<proteinExistence type="predicted"/>
<keyword evidence="3" id="KW-1185">Reference proteome</keyword>
<reference evidence="2 3" key="1">
    <citation type="submission" date="2018-10" db="EMBL/GenBank/DDBJ databases">
        <authorList>
            <person name="Ekblom R."/>
            <person name="Jareborg N."/>
        </authorList>
    </citation>
    <scope>NUCLEOTIDE SEQUENCE [LARGE SCALE GENOMIC DNA]</scope>
    <source>
        <tissue evidence="2">Muscle</tissue>
    </source>
</reference>
<dbReference type="AlphaFoldDB" id="A0A9X9LT14"/>
<organism evidence="2 3">
    <name type="scientific">Gulo gulo</name>
    <name type="common">Wolverine</name>
    <name type="synonym">Gluton</name>
    <dbReference type="NCBI Taxonomy" id="48420"/>
    <lineage>
        <taxon>Eukaryota</taxon>
        <taxon>Metazoa</taxon>
        <taxon>Chordata</taxon>
        <taxon>Craniata</taxon>
        <taxon>Vertebrata</taxon>
        <taxon>Euteleostomi</taxon>
        <taxon>Mammalia</taxon>
        <taxon>Eutheria</taxon>
        <taxon>Laurasiatheria</taxon>
        <taxon>Carnivora</taxon>
        <taxon>Caniformia</taxon>
        <taxon>Musteloidea</taxon>
        <taxon>Mustelidae</taxon>
        <taxon>Guloninae</taxon>
        <taxon>Gulo</taxon>
    </lineage>
</organism>
<feature type="region of interest" description="Disordered" evidence="1">
    <location>
        <begin position="1"/>
        <end position="37"/>
    </location>
</feature>
<dbReference type="SUPFAM" id="SSF54928">
    <property type="entry name" value="RNA-binding domain, RBD"/>
    <property type="match status" value="1"/>
</dbReference>
<feature type="non-terminal residue" evidence="2">
    <location>
        <position position="97"/>
    </location>
</feature>
<gene>
    <name evidence="2" type="ORF">BN2614_LOCUS1</name>
</gene>
<dbReference type="EMBL" id="CYRY02015547">
    <property type="protein sequence ID" value="VCW85511.1"/>
    <property type="molecule type" value="Genomic_DNA"/>
</dbReference>
<comment type="caution">
    <text evidence="2">The sequence shown here is derived from an EMBL/GenBank/DDBJ whole genome shotgun (WGS) entry which is preliminary data.</text>
</comment>
<accession>A0A9X9LT14</accession>
<name>A0A9X9LT14_GULGU</name>
<dbReference type="GO" id="GO:0003676">
    <property type="term" value="F:nucleic acid binding"/>
    <property type="evidence" value="ECO:0007669"/>
    <property type="project" value="InterPro"/>
</dbReference>
<evidence type="ECO:0000313" key="2">
    <source>
        <dbReference type="EMBL" id="VCW85511.1"/>
    </source>
</evidence>
<dbReference type="Proteomes" id="UP000269945">
    <property type="component" value="Unassembled WGS sequence"/>
</dbReference>